<dbReference type="GO" id="GO:0006284">
    <property type="term" value="P:base-excision repair"/>
    <property type="evidence" value="ECO:0007669"/>
    <property type="project" value="TreeGrafter"/>
</dbReference>
<evidence type="ECO:0000256" key="4">
    <source>
        <dbReference type="SAM" id="MobiDB-lite"/>
    </source>
</evidence>
<evidence type="ECO:0000259" key="5">
    <source>
        <dbReference type="Pfam" id="PF05181"/>
    </source>
</evidence>
<keyword evidence="7" id="KW-1185">Reference proteome</keyword>
<dbReference type="PROSITE" id="PS00753">
    <property type="entry name" value="XPA_2"/>
    <property type="match status" value="1"/>
</dbReference>
<dbReference type="NCBIfam" id="TIGR00598">
    <property type="entry name" value="rad14"/>
    <property type="match status" value="1"/>
</dbReference>
<sequence>MNAEQKARIEANRQRALARLKSRGIIRDDQAKQIESRNTPASKRAAPDSIASQDVTENRAKAMKLYAPHPDTRRDASAETSLRDELDKDTGSKRPLDKIRPTVRKQDYIEYDLATMRNSNGGFINFDEDEGGGSENRKNQSLEEWQRAQQERRALYEDAQPPEHPSLAPKCVECHINTELDPLLHDVFKLQVCKACAKSLPEKYSLLTKTECKEDYFLTDPELNDNALFNRFEKPNPHSGTFARMQLFVRCQIEAFAYQKWGGETGLDGEWQRREEAKAQRREKKYKEKMREMRVKTRAQEYTTKLLNRKHGKEHVHAFSAAVDGGVNEDGIRMVKRRCFECGLETQEISI</sequence>
<evidence type="ECO:0000313" key="6">
    <source>
        <dbReference type="EMBL" id="SCU80278.1"/>
    </source>
</evidence>
<dbReference type="STRING" id="1266660.A0A1G4ITT8"/>
<dbReference type="GO" id="GO:0008270">
    <property type="term" value="F:zinc ion binding"/>
    <property type="evidence" value="ECO:0007669"/>
    <property type="project" value="EnsemblFungi"/>
</dbReference>
<dbReference type="InterPro" id="IPR037129">
    <property type="entry name" value="XPA_sf"/>
</dbReference>
<feature type="compositionally biased region" description="Basic and acidic residues" evidence="4">
    <location>
        <begin position="70"/>
        <end position="101"/>
    </location>
</feature>
<accession>A0A1G4ITT8</accession>
<protein>
    <submittedName>
        <fullName evidence="6">LADA_0B06150g1_1</fullName>
    </submittedName>
</protein>
<dbReference type="GO" id="GO:1901255">
    <property type="term" value="P:nucleotide-excision repair involved in interstrand cross-link repair"/>
    <property type="evidence" value="ECO:0007669"/>
    <property type="project" value="TreeGrafter"/>
</dbReference>
<dbReference type="CDD" id="cd21077">
    <property type="entry name" value="DBD_Rad14"/>
    <property type="match status" value="1"/>
</dbReference>
<evidence type="ECO:0000313" key="7">
    <source>
        <dbReference type="Proteomes" id="UP000190274"/>
    </source>
</evidence>
<feature type="region of interest" description="Disordered" evidence="4">
    <location>
        <begin position="21"/>
        <end position="101"/>
    </location>
</feature>
<dbReference type="GO" id="GO:0000110">
    <property type="term" value="C:nucleotide-excision repair factor 1 complex"/>
    <property type="evidence" value="ECO:0007669"/>
    <property type="project" value="EnsemblFungi"/>
</dbReference>
<proteinExistence type="predicted"/>
<dbReference type="GO" id="GO:0000715">
    <property type="term" value="P:nucleotide-excision repair, DNA damage recognition"/>
    <property type="evidence" value="ECO:0007669"/>
    <property type="project" value="EnsemblFungi"/>
</dbReference>
<dbReference type="PANTHER" id="PTHR10142:SF0">
    <property type="entry name" value="DNA REPAIR PROTEIN COMPLEMENTING XP-A CELLS"/>
    <property type="match status" value="1"/>
</dbReference>
<organism evidence="6 7">
    <name type="scientific">Lachancea dasiensis</name>
    <dbReference type="NCBI Taxonomy" id="1072105"/>
    <lineage>
        <taxon>Eukaryota</taxon>
        <taxon>Fungi</taxon>
        <taxon>Dikarya</taxon>
        <taxon>Ascomycota</taxon>
        <taxon>Saccharomycotina</taxon>
        <taxon>Saccharomycetes</taxon>
        <taxon>Saccharomycetales</taxon>
        <taxon>Saccharomycetaceae</taxon>
        <taxon>Lachancea</taxon>
    </lineage>
</organism>
<reference evidence="7" key="1">
    <citation type="submission" date="2016-03" db="EMBL/GenBank/DDBJ databases">
        <authorList>
            <person name="Devillers H."/>
        </authorList>
    </citation>
    <scope>NUCLEOTIDE SEQUENCE [LARGE SCALE GENOMIC DNA]</scope>
</reference>
<dbReference type="Gene3D" id="3.90.530.10">
    <property type="entry name" value="XPA C-terminal domain"/>
    <property type="match status" value="1"/>
</dbReference>
<dbReference type="InterPro" id="IPR022656">
    <property type="entry name" value="XPA_C"/>
</dbReference>
<dbReference type="Pfam" id="PF05181">
    <property type="entry name" value="XPA_C"/>
    <property type="match status" value="1"/>
</dbReference>
<evidence type="ECO:0000256" key="2">
    <source>
        <dbReference type="ARBA" id="ARBA00022833"/>
    </source>
</evidence>
<evidence type="ECO:0000256" key="3">
    <source>
        <dbReference type="ARBA" id="ARBA00023242"/>
    </source>
</evidence>
<dbReference type="InterPro" id="IPR000465">
    <property type="entry name" value="XPA/RAD14"/>
</dbReference>
<dbReference type="SUPFAM" id="SSF46955">
    <property type="entry name" value="Putative DNA-binding domain"/>
    <property type="match status" value="1"/>
</dbReference>
<keyword evidence="2" id="KW-0862">Zinc</keyword>
<keyword evidence="3" id="KW-0539">Nucleus</keyword>
<dbReference type="InterPro" id="IPR022658">
    <property type="entry name" value="XPA_CS"/>
</dbReference>
<dbReference type="AlphaFoldDB" id="A0A1G4ITT8"/>
<dbReference type="Proteomes" id="UP000190274">
    <property type="component" value="Chromosome B"/>
</dbReference>
<comment type="subcellular location">
    <subcellularLocation>
        <location evidence="1">Nucleus</location>
    </subcellularLocation>
</comment>
<feature type="region of interest" description="Disordered" evidence="4">
    <location>
        <begin position="122"/>
        <end position="151"/>
    </location>
</feature>
<dbReference type="EMBL" id="LT598456">
    <property type="protein sequence ID" value="SCU80278.1"/>
    <property type="molecule type" value="Genomic_DNA"/>
</dbReference>
<gene>
    <name evidence="6" type="ORF">LADA_0B06150G</name>
</gene>
<feature type="compositionally biased region" description="Basic and acidic residues" evidence="4">
    <location>
        <begin position="135"/>
        <end position="151"/>
    </location>
</feature>
<dbReference type="InterPro" id="IPR009061">
    <property type="entry name" value="DNA-bd_dom_put_sf"/>
</dbReference>
<evidence type="ECO:0000256" key="1">
    <source>
        <dbReference type="ARBA" id="ARBA00004123"/>
    </source>
</evidence>
<dbReference type="OrthoDB" id="5368863at2759"/>
<feature type="compositionally biased region" description="Basic and acidic residues" evidence="4">
    <location>
        <begin position="25"/>
        <end position="35"/>
    </location>
</feature>
<dbReference type="GO" id="GO:0003684">
    <property type="term" value="F:damaged DNA binding"/>
    <property type="evidence" value="ECO:0007669"/>
    <property type="project" value="EnsemblFungi"/>
</dbReference>
<feature type="domain" description="XPA C-terminal" evidence="5">
    <location>
        <begin position="203"/>
        <end position="253"/>
    </location>
</feature>
<dbReference type="GO" id="GO:0070914">
    <property type="term" value="P:UV-damage excision repair"/>
    <property type="evidence" value="ECO:0007669"/>
    <property type="project" value="TreeGrafter"/>
</dbReference>
<name>A0A1G4ITT8_9SACH</name>
<dbReference type="PANTHER" id="PTHR10142">
    <property type="entry name" value="DNA REPAIR PROTEIN COMPLEMENTING XP-A CELLS"/>
    <property type="match status" value="1"/>
</dbReference>